<reference evidence="2" key="1">
    <citation type="journal article" date="2013" name="Nature">
        <title>Draft genome of the wheat A-genome progenitor Triticum urartu.</title>
        <authorList>
            <person name="Ling H.Q."/>
            <person name="Zhao S."/>
            <person name="Liu D."/>
            <person name="Wang J."/>
            <person name="Sun H."/>
            <person name="Zhang C."/>
            <person name="Fan H."/>
            <person name="Li D."/>
            <person name="Dong L."/>
            <person name="Tao Y."/>
            <person name="Gao C."/>
            <person name="Wu H."/>
            <person name="Li Y."/>
            <person name="Cui Y."/>
            <person name="Guo X."/>
            <person name="Zheng S."/>
            <person name="Wang B."/>
            <person name="Yu K."/>
            <person name="Liang Q."/>
            <person name="Yang W."/>
            <person name="Lou X."/>
            <person name="Chen J."/>
            <person name="Feng M."/>
            <person name="Jian J."/>
            <person name="Zhang X."/>
            <person name="Luo G."/>
            <person name="Jiang Y."/>
            <person name="Liu J."/>
            <person name="Wang Z."/>
            <person name="Sha Y."/>
            <person name="Zhang B."/>
            <person name="Wu H."/>
            <person name="Tang D."/>
            <person name="Shen Q."/>
            <person name="Xue P."/>
            <person name="Zou S."/>
            <person name="Wang X."/>
            <person name="Liu X."/>
            <person name="Wang F."/>
            <person name="Yang Y."/>
            <person name="An X."/>
            <person name="Dong Z."/>
            <person name="Zhang K."/>
            <person name="Zhang X."/>
            <person name="Luo M.C."/>
            <person name="Dvorak J."/>
            <person name="Tong Y."/>
            <person name="Wang J."/>
            <person name="Yang H."/>
            <person name="Li Z."/>
            <person name="Wang D."/>
            <person name="Zhang A."/>
            <person name="Wang J."/>
        </authorList>
    </citation>
    <scope>NUCLEOTIDE SEQUENCE</scope>
    <source>
        <strain evidence="2">cv. G1812</strain>
    </source>
</reference>
<accession>A0A8R7QCJ4</accession>
<dbReference type="Proteomes" id="UP000015106">
    <property type="component" value="Chromosome 5"/>
</dbReference>
<evidence type="ECO:0000313" key="2">
    <source>
        <dbReference type="Proteomes" id="UP000015106"/>
    </source>
</evidence>
<proteinExistence type="predicted"/>
<sequence length="23" mass="2706">MKCSTSLNRVYFPLIKCSLIFLE</sequence>
<reference evidence="1" key="2">
    <citation type="submission" date="2018-03" db="EMBL/GenBank/DDBJ databases">
        <title>The Triticum urartu genome reveals the dynamic nature of wheat genome evolution.</title>
        <authorList>
            <person name="Ling H."/>
            <person name="Ma B."/>
            <person name="Shi X."/>
            <person name="Liu H."/>
            <person name="Dong L."/>
            <person name="Sun H."/>
            <person name="Cao Y."/>
            <person name="Gao Q."/>
            <person name="Zheng S."/>
            <person name="Li Y."/>
            <person name="Yu Y."/>
            <person name="Du H."/>
            <person name="Qi M."/>
            <person name="Li Y."/>
            <person name="Yu H."/>
            <person name="Cui Y."/>
            <person name="Wang N."/>
            <person name="Chen C."/>
            <person name="Wu H."/>
            <person name="Zhao Y."/>
            <person name="Zhang J."/>
            <person name="Li Y."/>
            <person name="Zhou W."/>
            <person name="Zhang B."/>
            <person name="Hu W."/>
            <person name="Eijk M."/>
            <person name="Tang J."/>
            <person name="Witsenboer H."/>
            <person name="Zhao S."/>
            <person name="Li Z."/>
            <person name="Zhang A."/>
            <person name="Wang D."/>
            <person name="Liang C."/>
        </authorList>
    </citation>
    <scope>NUCLEOTIDE SEQUENCE [LARGE SCALE GENOMIC DNA]</scope>
    <source>
        <strain evidence="1">cv. G1812</strain>
    </source>
</reference>
<reference evidence="1" key="3">
    <citation type="submission" date="2022-06" db="UniProtKB">
        <authorList>
            <consortium name="EnsemblPlants"/>
        </authorList>
    </citation>
    <scope>IDENTIFICATION</scope>
</reference>
<name>A0A8R7QCJ4_TRIUA</name>
<dbReference type="Gramene" id="TuG1812G0500001511.01.T01">
    <property type="protein sequence ID" value="TuG1812G0500001511.01.T01.cds405992"/>
    <property type="gene ID" value="TuG1812G0500001511.01"/>
</dbReference>
<keyword evidence="2" id="KW-1185">Reference proteome</keyword>
<evidence type="ECO:0000313" key="1">
    <source>
        <dbReference type="EnsemblPlants" id="TuG1812G0500001511.01.T01.cds405992"/>
    </source>
</evidence>
<dbReference type="EnsemblPlants" id="TuG1812G0500001511.01.T01">
    <property type="protein sequence ID" value="TuG1812G0500001511.01.T01.cds405992"/>
    <property type="gene ID" value="TuG1812G0500001511.01"/>
</dbReference>
<dbReference type="AlphaFoldDB" id="A0A8R7QCJ4"/>
<protein>
    <submittedName>
        <fullName evidence="1">Uncharacterized protein</fullName>
    </submittedName>
</protein>
<organism evidence="1 2">
    <name type="scientific">Triticum urartu</name>
    <name type="common">Red wild einkorn</name>
    <name type="synonym">Crithodium urartu</name>
    <dbReference type="NCBI Taxonomy" id="4572"/>
    <lineage>
        <taxon>Eukaryota</taxon>
        <taxon>Viridiplantae</taxon>
        <taxon>Streptophyta</taxon>
        <taxon>Embryophyta</taxon>
        <taxon>Tracheophyta</taxon>
        <taxon>Spermatophyta</taxon>
        <taxon>Magnoliopsida</taxon>
        <taxon>Liliopsida</taxon>
        <taxon>Poales</taxon>
        <taxon>Poaceae</taxon>
        <taxon>BOP clade</taxon>
        <taxon>Pooideae</taxon>
        <taxon>Triticodae</taxon>
        <taxon>Triticeae</taxon>
        <taxon>Triticinae</taxon>
        <taxon>Triticum</taxon>
    </lineage>
</organism>